<dbReference type="EMBL" id="CP093326">
    <property type="protein sequence ID" value="UNK45464.1"/>
    <property type="molecule type" value="Genomic_DNA"/>
</dbReference>
<evidence type="ECO:0008006" key="3">
    <source>
        <dbReference type="Google" id="ProtNLM"/>
    </source>
</evidence>
<protein>
    <recommendedName>
        <fullName evidence="3">Nucleotidyltransferase</fullName>
    </recommendedName>
</protein>
<evidence type="ECO:0000313" key="1">
    <source>
        <dbReference type="EMBL" id="UNK45464.1"/>
    </source>
</evidence>
<name>A0ABY3W5C5_9MICC</name>
<proteinExistence type="predicted"/>
<keyword evidence="2" id="KW-1185">Reference proteome</keyword>
<sequence length="109" mass="12828">MTAVQEQTGQRTLNEPVEIRFTPQGVPLAVRWQGRLWPVAAQPLHWFSRCYWREANMPAGRGQRNIVDVEFWRLQVRATSTSPLRTLEVRKHPGWDGWHLVHVSDEEWT</sequence>
<accession>A0ABY3W5C5</accession>
<dbReference type="Proteomes" id="UP000829069">
    <property type="component" value="Chromosome"/>
</dbReference>
<reference evidence="1 2" key="1">
    <citation type="submission" date="2022-03" db="EMBL/GenBank/DDBJ databases">
        <title>Isotopic signatures of nitrous oxide derived from detoxification processes.</title>
        <authorList>
            <person name="Behrendt U."/>
            <person name="Buchen C."/>
            <person name="Well R."/>
            <person name="Ulrich A."/>
            <person name="Rohe L."/>
            <person name="Kolb S."/>
            <person name="Schloter M."/>
            <person name="Horn M.A."/>
            <person name="Augustin J."/>
        </authorList>
    </citation>
    <scope>NUCLEOTIDE SEQUENCE [LARGE SCALE GENOMIC DNA]</scope>
    <source>
        <strain evidence="1 2">S4-C24</strain>
    </source>
</reference>
<organism evidence="1 2">
    <name type="scientific">Arthrobacter sulfonylureivorans</name>
    <dbReference type="NCBI Taxonomy" id="2486855"/>
    <lineage>
        <taxon>Bacteria</taxon>
        <taxon>Bacillati</taxon>
        <taxon>Actinomycetota</taxon>
        <taxon>Actinomycetes</taxon>
        <taxon>Micrococcales</taxon>
        <taxon>Micrococcaceae</taxon>
        <taxon>Arthrobacter</taxon>
    </lineage>
</organism>
<evidence type="ECO:0000313" key="2">
    <source>
        <dbReference type="Proteomes" id="UP000829069"/>
    </source>
</evidence>
<dbReference type="RefSeq" id="WP_241913678.1">
    <property type="nucleotide sequence ID" value="NZ_CP093326.1"/>
</dbReference>
<gene>
    <name evidence="1" type="ORF">MNQ99_16330</name>
</gene>